<dbReference type="AlphaFoldDB" id="A0A9P9IS07"/>
<dbReference type="InterPro" id="IPR053017">
    <property type="entry name" value="Mito_Cit/Oxoglu_Carrier"/>
</dbReference>
<dbReference type="OrthoDB" id="10253709at2759"/>
<comment type="caution">
    <text evidence="8">The sequence shown here is derived from an EMBL/GenBank/DDBJ whole genome shotgun (WGS) entry which is preliminary data.</text>
</comment>
<evidence type="ECO:0000256" key="3">
    <source>
        <dbReference type="ARBA" id="ARBA00022792"/>
    </source>
</evidence>
<keyword evidence="3" id="KW-0999">Mitochondrion inner membrane</keyword>
<dbReference type="Proteomes" id="UP000738349">
    <property type="component" value="Unassembled WGS sequence"/>
</dbReference>
<feature type="repeat" description="Solcar" evidence="6">
    <location>
        <begin position="214"/>
        <end position="302"/>
    </location>
</feature>
<dbReference type="GO" id="GO:0005739">
    <property type="term" value="C:mitochondrion"/>
    <property type="evidence" value="ECO:0007669"/>
    <property type="project" value="TreeGrafter"/>
</dbReference>
<dbReference type="Pfam" id="PF00153">
    <property type="entry name" value="Mito_carr"/>
    <property type="match status" value="3"/>
</dbReference>
<gene>
    <name evidence="8" type="ORF">EDB81DRAFT_845721</name>
</gene>
<comment type="subcellular location">
    <subcellularLocation>
        <location evidence="1">Membrane</location>
        <topology evidence="1">Multi-pass membrane protein</topology>
    </subcellularLocation>
</comment>
<comment type="similarity">
    <text evidence="7">Belongs to the mitochondrial carrier (TC 2.A.29) family.</text>
</comment>
<evidence type="ECO:0000256" key="5">
    <source>
        <dbReference type="ARBA" id="ARBA00023136"/>
    </source>
</evidence>
<feature type="repeat" description="Solcar" evidence="6">
    <location>
        <begin position="18"/>
        <end position="101"/>
    </location>
</feature>
<keyword evidence="7" id="KW-0813">Transport</keyword>
<proteinExistence type="inferred from homology"/>
<evidence type="ECO:0000256" key="4">
    <source>
        <dbReference type="ARBA" id="ARBA00022989"/>
    </source>
</evidence>
<keyword evidence="4" id="KW-1133">Transmembrane helix</keyword>
<dbReference type="PROSITE" id="PS50920">
    <property type="entry name" value="SOLCAR"/>
    <property type="match status" value="3"/>
</dbReference>
<evidence type="ECO:0000313" key="9">
    <source>
        <dbReference type="Proteomes" id="UP000738349"/>
    </source>
</evidence>
<evidence type="ECO:0000256" key="6">
    <source>
        <dbReference type="PROSITE-ProRule" id="PRU00282"/>
    </source>
</evidence>
<keyword evidence="2 6" id="KW-0812">Transmembrane</keyword>
<evidence type="ECO:0000256" key="1">
    <source>
        <dbReference type="ARBA" id="ARBA00004141"/>
    </source>
</evidence>
<dbReference type="SUPFAM" id="SSF103506">
    <property type="entry name" value="Mitochondrial carrier"/>
    <property type="match status" value="1"/>
</dbReference>
<keyword evidence="9" id="KW-1185">Reference proteome</keyword>
<dbReference type="PANTHER" id="PTHR46982:SF1">
    <property type="entry name" value="CITRATE_OXOGLUTARATE CARRIER PROTEIN"/>
    <property type="match status" value="1"/>
</dbReference>
<protein>
    <submittedName>
        <fullName evidence="8">Mitochondrial DNA replication protein</fullName>
    </submittedName>
</protein>
<dbReference type="InterPro" id="IPR023395">
    <property type="entry name" value="MCP_dom_sf"/>
</dbReference>
<dbReference type="PANTHER" id="PTHR46982">
    <property type="entry name" value="CITRATE/OXOGLUTARATE CARRIER PROTEIN"/>
    <property type="match status" value="1"/>
</dbReference>
<organism evidence="8 9">
    <name type="scientific">Dactylonectria macrodidyma</name>
    <dbReference type="NCBI Taxonomy" id="307937"/>
    <lineage>
        <taxon>Eukaryota</taxon>
        <taxon>Fungi</taxon>
        <taxon>Dikarya</taxon>
        <taxon>Ascomycota</taxon>
        <taxon>Pezizomycotina</taxon>
        <taxon>Sordariomycetes</taxon>
        <taxon>Hypocreomycetidae</taxon>
        <taxon>Hypocreales</taxon>
        <taxon>Nectriaceae</taxon>
        <taxon>Dactylonectria</taxon>
    </lineage>
</organism>
<dbReference type="FunFam" id="1.50.40.10:FF:000078">
    <property type="entry name" value="Mitochondrial DNA replication protein YHM2"/>
    <property type="match status" value="1"/>
</dbReference>
<dbReference type="GO" id="GO:0005371">
    <property type="term" value="F:tricarboxylate secondary active transmembrane transporter activity"/>
    <property type="evidence" value="ECO:0007669"/>
    <property type="project" value="TreeGrafter"/>
</dbReference>
<dbReference type="GO" id="GO:0015742">
    <property type="term" value="P:alpha-ketoglutarate transport"/>
    <property type="evidence" value="ECO:0007669"/>
    <property type="project" value="TreeGrafter"/>
</dbReference>
<evidence type="ECO:0000256" key="7">
    <source>
        <dbReference type="RuleBase" id="RU000488"/>
    </source>
</evidence>
<dbReference type="InterPro" id="IPR018108">
    <property type="entry name" value="MCP_transmembrane"/>
</dbReference>
<keyword evidence="3" id="KW-0496">Mitochondrion</keyword>
<dbReference type="Gene3D" id="1.50.40.10">
    <property type="entry name" value="Mitochondrial carrier domain"/>
    <property type="match status" value="2"/>
</dbReference>
<feature type="repeat" description="Solcar" evidence="6">
    <location>
        <begin position="109"/>
        <end position="201"/>
    </location>
</feature>
<name>A0A9P9IS07_9HYPO</name>
<dbReference type="EMBL" id="JAGMUV010000017">
    <property type="protein sequence ID" value="KAH7131147.1"/>
    <property type="molecule type" value="Genomic_DNA"/>
</dbReference>
<keyword evidence="5 6" id="KW-0472">Membrane</keyword>
<dbReference type="GO" id="GO:0016020">
    <property type="term" value="C:membrane"/>
    <property type="evidence" value="ECO:0007669"/>
    <property type="project" value="UniProtKB-SubCell"/>
</dbReference>
<evidence type="ECO:0000256" key="2">
    <source>
        <dbReference type="ARBA" id="ARBA00022692"/>
    </source>
</evidence>
<sequence length="307" mass="32982">MALATAHASPLVEHQKRKTPWSNLAVGACMNIFQVTSLGQPMEVLKTHVAANRGDSLADAVRKTWGRGGFRGFYQGLIPWAWLEASTKGAILILTSTEVEYYARKHLHASNAVAGVFGGVAGGAAQAYLTMGMTTCMKTIEVTRTKIAKTGTRVPGTMETFVNIVREKGIRGVNRGVNAVALRQVTGWSSRIGISRFAEGQIRTVKGKSANERLTLGEKICASTFGGALSCWNQPFEVIRIEMQSLKADPTRPAEATMASTAKYIFQSSGPMGFFRGVVPRIGVAAWATICMVGLGDLVKETVSARL</sequence>
<dbReference type="GO" id="GO:0006843">
    <property type="term" value="P:mitochondrial citrate transmembrane transport"/>
    <property type="evidence" value="ECO:0007669"/>
    <property type="project" value="TreeGrafter"/>
</dbReference>
<evidence type="ECO:0000313" key="8">
    <source>
        <dbReference type="EMBL" id="KAH7131147.1"/>
    </source>
</evidence>
<accession>A0A9P9IS07</accession>
<reference evidence="8" key="1">
    <citation type="journal article" date="2021" name="Nat. Commun.">
        <title>Genetic determinants of endophytism in the Arabidopsis root mycobiome.</title>
        <authorList>
            <person name="Mesny F."/>
            <person name="Miyauchi S."/>
            <person name="Thiergart T."/>
            <person name="Pickel B."/>
            <person name="Atanasova L."/>
            <person name="Karlsson M."/>
            <person name="Huettel B."/>
            <person name="Barry K.W."/>
            <person name="Haridas S."/>
            <person name="Chen C."/>
            <person name="Bauer D."/>
            <person name="Andreopoulos W."/>
            <person name="Pangilinan J."/>
            <person name="LaButti K."/>
            <person name="Riley R."/>
            <person name="Lipzen A."/>
            <person name="Clum A."/>
            <person name="Drula E."/>
            <person name="Henrissat B."/>
            <person name="Kohler A."/>
            <person name="Grigoriev I.V."/>
            <person name="Martin F.M."/>
            <person name="Hacquard S."/>
        </authorList>
    </citation>
    <scope>NUCLEOTIDE SEQUENCE</scope>
    <source>
        <strain evidence="8">MPI-CAGE-AT-0147</strain>
    </source>
</reference>